<evidence type="ECO:0000256" key="3">
    <source>
        <dbReference type="ARBA" id="ARBA00022723"/>
    </source>
</evidence>
<feature type="domain" description="EF-hand" evidence="14">
    <location>
        <begin position="691"/>
        <end position="726"/>
    </location>
</feature>
<evidence type="ECO:0000256" key="2">
    <source>
        <dbReference type="ARBA" id="ARBA00008294"/>
    </source>
</evidence>
<keyword evidence="7" id="KW-0904">Protein phosphatase</keyword>
<feature type="region of interest" description="Disordered" evidence="13">
    <location>
        <begin position="404"/>
        <end position="433"/>
    </location>
</feature>
<dbReference type="RefSeq" id="XP_044912149.1">
    <property type="nucleotide sequence ID" value="XM_045056214.1"/>
</dbReference>
<dbReference type="Proteomes" id="UP000823872">
    <property type="component" value="Chromosome B1"/>
</dbReference>
<evidence type="ECO:0000256" key="11">
    <source>
        <dbReference type="PIRNR" id="PIRNR000912"/>
    </source>
</evidence>
<dbReference type="Pfam" id="PF08321">
    <property type="entry name" value="PPP5"/>
    <property type="match status" value="1"/>
</dbReference>
<sequence length="752" mass="86401">MGSGTSTQHHFAFQNAEKAFKAAALIQRWYRRYMARLEMRRHCTWRIFQSIEYAGQQDQVKLHDFFSYLVDHFTPNSNHERDFLDRMFTEDRFPQGSEMEKFGDYESIEVPDNYTGPRLSFPLLPDHATALVEAFRLKQQLHARYVLNLLHETRKHLIQLPNINRVSTCYSEEITVCGDLHGQLDDLIFIFHKNGLPSPERAYVFNGDFVDRGKDSVEILMVLFAFMLVYPKEFHLNRGNHEDHLVNLRYGFTKEVMHKYKTHGKKILKILKDVFCWLPLATLVDEKVLILHGGVSDMTDLELLAKLDRHKIVSTMRHKTRKENGKQVKKEEANQKSSAGRPTPWFLPQSRSLPASPLRLGSLQAHRAGRSSSIPCGAARDAKELARQVRRSVDLELDRCRQQAGLPVSRGEEEASPCTPEADSGAEEPLEPTQEEWRQVVDILWSDPMAQEGCKANTVRGGGCYFGPNVTERLLQKYNLQFLIRSHECKPEGYEFCHSRKVLTIFSASNYYEVGSNRGAYVKLGPALTPYIVQYQANKVTHMLTMRQRISRVEESALRALREKLFAHSSDLLGEFKKHDADKTGLITLSDWAEAVESVLHLGLPWRMLRPQLVNSSTDNTLEYKSWLEDLAKEQLNRENIQSSLLETLYRNRSNLETIFRIIDSDHSGFISLDEFRHTWKLFSSHMNINITDDCICDLARSIDFNKDGHIDINEFLEAFRLVEQSCSEGNASDCPQTTNTNDNGCSKPGTH</sequence>
<comment type="similarity">
    <text evidence="2 11 12">Belongs to the PPP phosphatase family.</text>
</comment>
<comment type="catalytic activity">
    <reaction evidence="10 11 12">
        <text>O-phospho-L-threonyl-[protein] + H2O = L-threonyl-[protein] + phosphate</text>
        <dbReference type="Rhea" id="RHEA:47004"/>
        <dbReference type="Rhea" id="RHEA-COMP:11060"/>
        <dbReference type="Rhea" id="RHEA-COMP:11605"/>
        <dbReference type="ChEBI" id="CHEBI:15377"/>
        <dbReference type="ChEBI" id="CHEBI:30013"/>
        <dbReference type="ChEBI" id="CHEBI:43474"/>
        <dbReference type="ChEBI" id="CHEBI:61977"/>
        <dbReference type="EC" id="3.1.3.16"/>
    </reaction>
</comment>
<accession>A0ABI7X425</accession>
<feature type="compositionally biased region" description="Basic and acidic residues" evidence="13">
    <location>
        <begin position="322"/>
        <end position="334"/>
    </location>
</feature>
<dbReference type="InterPro" id="IPR011992">
    <property type="entry name" value="EF-hand-dom_pair"/>
</dbReference>
<feature type="region of interest" description="Disordered" evidence="13">
    <location>
        <begin position="316"/>
        <end position="349"/>
    </location>
</feature>
<dbReference type="InterPro" id="IPR002048">
    <property type="entry name" value="EF_hand_dom"/>
</dbReference>
<dbReference type="PRINTS" id="PR00114">
    <property type="entry name" value="STPHPHTASE"/>
</dbReference>
<keyword evidence="5 11" id="KW-0378">Hydrolase</keyword>
<proteinExistence type="inferred from homology"/>
<reference evidence="15 16" key="1">
    <citation type="submission" date="2021-02" db="EMBL/GenBank/DDBJ databases">
        <title>Safari Cat Assemblies.</title>
        <authorList>
            <person name="Bredemeyer K.R."/>
            <person name="Murphy W.J."/>
        </authorList>
    </citation>
    <scope>NUCLEOTIDE SEQUENCE [LARGE SCALE GENOMIC DNA]</scope>
</reference>
<dbReference type="CDD" id="cd23767">
    <property type="entry name" value="IQCD"/>
    <property type="match status" value="1"/>
</dbReference>
<dbReference type="InterPro" id="IPR013235">
    <property type="entry name" value="PPP_dom"/>
</dbReference>
<keyword evidence="4" id="KW-0677">Repeat</keyword>
<dbReference type="GeneTree" id="ENSGT00940000157870"/>
<evidence type="ECO:0000256" key="8">
    <source>
        <dbReference type="ARBA" id="ARBA00023211"/>
    </source>
</evidence>
<dbReference type="InterPro" id="IPR029052">
    <property type="entry name" value="Metallo-depent_PP-like"/>
</dbReference>
<comment type="cofactor">
    <cofactor evidence="1">
        <name>Mn(2+)</name>
        <dbReference type="ChEBI" id="CHEBI:29035"/>
    </cofactor>
</comment>
<gene>
    <name evidence="15" type="primary">PPEF2</name>
</gene>
<dbReference type="SMART" id="SM00156">
    <property type="entry name" value="PP2Ac"/>
    <property type="match status" value="1"/>
</dbReference>
<keyword evidence="6" id="KW-0106">Calcium</keyword>
<dbReference type="CDD" id="cd07420">
    <property type="entry name" value="MPP_RdgC"/>
    <property type="match status" value="1"/>
</dbReference>
<reference evidence="15" key="2">
    <citation type="submission" date="2025-08" db="UniProtKB">
        <authorList>
            <consortium name="Ensembl"/>
        </authorList>
    </citation>
    <scope>IDENTIFICATION</scope>
    <source>
        <strain evidence="15">breed Abyssinian</strain>
    </source>
</reference>
<dbReference type="GeneID" id="101092108"/>
<dbReference type="SMART" id="SM00054">
    <property type="entry name" value="EFh"/>
    <property type="match status" value="3"/>
</dbReference>
<reference evidence="15" key="3">
    <citation type="submission" date="2025-09" db="UniProtKB">
        <authorList>
            <consortium name="Ensembl"/>
        </authorList>
    </citation>
    <scope>IDENTIFICATION</scope>
    <source>
        <strain evidence="15">breed Abyssinian</strain>
    </source>
</reference>
<dbReference type="InterPro" id="IPR018247">
    <property type="entry name" value="EF_Hand_1_Ca_BS"/>
</dbReference>
<evidence type="ECO:0000259" key="14">
    <source>
        <dbReference type="PROSITE" id="PS50222"/>
    </source>
</evidence>
<dbReference type="PANTHER" id="PTHR45668">
    <property type="entry name" value="SERINE/THREONINE-PROTEIN PHOSPHATASE 5-RELATED"/>
    <property type="match status" value="1"/>
</dbReference>
<dbReference type="Gene3D" id="1.10.238.10">
    <property type="entry name" value="EF-hand"/>
    <property type="match status" value="1"/>
</dbReference>
<dbReference type="PANTHER" id="PTHR45668:SF2">
    <property type="entry name" value="SERINE_THREONINE-PROTEIN PHOSPHATASE WITH EF-HANDS 2"/>
    <property type="match status" value="1"/>
</dbReference>
<dbReference type="SUPFAM" id="SSF47473">
    <property type="entry name" value="EF-hand"/>
    <property type="match status" value="1"/>
</dbReference>
<feature type="region of interest" description="Disordered" evidence="13">
    <location>
        <begin position="730"/>
        <end position="752"/>
    </location>
</feature>
<feature type="compositionally biased region" description="Acidic residues" evidence="13">
    <location>
        <begin position="424"/>
        <end position="433"/>
    </location>
</feature>
<keyword evidence="3 11" id="KW-0479">Metal-binding</keyword>
<dbReference type="PROSITE" id="PS00018">
    <property type="entry name" value="EF_HAND_1"/>
    <property type="match status" value="3"/>
</dbReference>
<dbReference type="RefSeq" id="XP_044912150.1">
    <property type="nucleotide sequence ID" value="XM_045056215.1"/>
</dbReference>
<dbReference type="Pfam" id="PF13499">
    <property type="entry name" value="EF-hand_7"/>
    <property type="match status" value="1"/>
</dbReference>
<evidence type="ECO:0000313" key="16">
    <source>
        <dbReference type="Proteomes" id="UP000823872"/>
    </source>
</evidence>
<organism evidence="15 16">
    <name type="scientific">Felis catus</name>
    <name type="common">Cat</name>
    <name type="synonym">Felis silvestris catus</name>
    <dbReference type="NCBI Taxonomy" id="9685"/>
    <lineage>
        <taxon>Eukaryota</taxon>
        <taxon>Metazoa</taxon>
        <taxon>Chordata</taxon>
        <taxon>Craniata</taxon>
        <taxon>Vertebrata</taxon>
        <taxon>Euteleostomi</taxon>
        <taxon>Mammalia</taxon>
        <taxon>Eutheria</taxon>
        <taxon>Laurasiatheria</taxon>
        <taxon>Carnivora</taxon>
        <taxon>Feliformia</taxon>
        <taxon>Felidae</taxon>
        <taxon>Felinae</taxon>
        <taxon>Felis</taxon>
    </lineage>
</organism>
<evidence type="ECO:0000256" key="10">
    <source>
        <dbReference type="ARBA" id="ARBA00048336"/>
    </source>
</evidence>
<evidence type="ECO:0000256" key="7">
    <source>
        <dbReference type="ARBA" id="ARBA00022912"/>
    </source>
</evidence>
<dbReference type="Pfam" id="PF00149">
    <property type="entry name" value="Metallophos"/>
    <property type="match status" value="1"/>
</dbReference>
<dbReference type="PROSITE" id="PS00125">
    <property type="entry name" value="SER_THR_PHOSPHATASE"/>
    <property type="match status" value="1"/>
</dbReference>
<dbReference type="EC" id="3.1.3.16" evidence="11"/>
<evidence type="ECO:0000256" key="5">
    <source>
        <dbReference type="ARBA" id="ARBA00022801"/>
    </source>
</evidence>
<evidence type="ECO:0000256" key="6">
    <source>
        <dbReference type="ARBA" id="ARBA00022837"/>
    </source>
</evidence>
<dbReference type="RefSeq" id="XP_003985371.2">
    <property type="nucleotide sequence ID" value="XM_003985322.6"/>
</dbReference>
<keyword evidence="8 11" id="KW-0464">Manganese</keyword>
<dbReference type="SUPFAM" id="SSF56300">
    <property type="entry name" value="Metallo-dependent phosphatases"/>
    <property type="match status" value="1"/>
</dbReference>
<dbReference type="InterPro" id="IPR004843">
    <property type="entry name" value="Calcineurin-like_PHP"/>
</dbReference>
<name>A0ABI7X425_FELCA</name>
<evidence type="ECO:0000256" key="1">
    <source>
        <dbReference type="ARBA" id="ARBA00001936"/>
    </source>
</evidence>
<feature type="domain" description="EF-hand" evidence="14">
    <location>
        <begin position="567"/>
        <end position="602"/>
    </location>
</feature>
<dbReference type="CDD" id="cd00051">
    <property type="entry name" value="EFh"/>
    <property type="match status" value="1"/>
</dbReference>
<dbReference type="PROSITE" id="PS50222">
    <property type="entry name" value="EF_HAND_2"/>
    <property type="match status" value="3"/>
</dbReference>
<feature type="domain" description="EF-hand" evidence="14">
    <location>
        <begin position="651"/>
        <end position="686"/>
    </location>
</feature>
<comment type="catalytic activity">
    <reaction evidence="9">
        <text>O-phospho-L-seryl-[protein] + H2O = L-seryl-[protein] + phosphate</text>
        <dbReference type="Rhea" id="RHEA:20629"/>
        <dbReference type="Rhea" id="RHEA-COMP:9863"/>
        <dbReference type="Rhea" id="RHEA-COMP:11604"/>
        <dbReference type="ChEBI" id="CHEBI:15377"/>
        <dbReference type="ChEBI" id="CHEBI:29999"/>
        <dbReference type="ChEBI" id="CHEBI:43474"/>
        <dbReference type="ChEBI" id="CHEBI:83421"/>
        <dbReference type="EC" id="3.1.3.16"/>
    </reaction>
</comment>
<dbReference type="PIRSF" id="PIRSF000912">
    <property type="entry name" value="PPEF"/>
    <property type="match status" value="1"/>
</dbReference>
<evidence type="ECO:0000256" key="13">
    <source>
        <dbReference type="SAM" id="MobiDB-lite"/>
    </source>
</evidence>
<keyword evidence="16" id="KW-1185">Reference proteome</keyword>
<evidence type="ECO:0000256" key="9">
    <source>
        <dbReference type="ARBA" id="ARBA00047761"/>
    </source>
</evidence>
<feature type="compositionally biased region" description="Polar residues" evidence="13">
    <location>
        <begin position="730"/>
        <end position="745"/>
    </location>
</feature>
<dbReference type="InterPro" id="IPR012008">
    <property type="entry name" value="Ser/Thr-Pase_EF-hand_contain"/>
</dbReference>
<evidence type="ECO:0000313" key="15">
    <source>
        <dbReference type="Ensembl" id="ENSFCTP00005017282.1"/>
    </source>
</evidence>
<dbReference type="InterPro" id="IPR051134">
    <property type="entry name" value="PPP_phosphatase"/>
</dbReference>
<dbReference type="InterPro" id="IPR006186">
    <property type="entry name" value="Ser/Thr-sp_prot-phosphatase"/>
</dbReference>
<protein>
    <recommendedName>
        <fullName evidence="11">Serine/threonine-protein phosphatase with EF-hands</fullName>
        <ecNumber evidence="11">3.1.3.16</ecNumber>
    </recommendedName>
</protein>
<dbReference type="Ensembl" id="ENSFCTT00005026666.1">
    <property type="protein sequence ID" value="ENSFCTP00005017282.1"/>
    <property type="gene ID" value="ENSFCTG00005009536.1"/>
</dbReference>
<evidence type="ECO:0000256" key="4">
    <source>
        <dbReference type="ARBA" id="ARBA00022737"/>
    </source>
</evidence>
<dbReference type="Gene3D" id="3.60.21.10">
    <property type="match status" value="2"/>
</dbReference>
<evidence type="ECO:0000256" key="12">
    <source>
        <dbReference type="RuleBase" id="RU004273"/>
    </source>
</evidence>